<accession>A0ACC1PDJ9</accession>
<protein>
    <submittedName>
        <fullName evidence="1">Uncharacterized protein</fullName>
    </submittedName>
</protein>
<sequence>MHGMSTDPHLAGEFVKFLNTQLQECREQLQQSIQENALLREQVKTIGLLDLPVPPSDDQETIGILEAELEQVKEELAAAREDAETKAQDATKWRIRYETSLSSAAERDSDMKKKRAMDQLFDSMCLSLSTRIGSKTTSAVSAQEYTQFRTFMADLSGSLTSQSDSAESRVVFDLPKLQILSKAARNACDDSFGFYGDLLQWCASPSQNALLYCPEYTYISGGGNDGAQQWAHATEWSSLVGRRLELFDTNGEHLVYAGTFLVHKGPMCFGWQDLPHTSGDQHDDVTIKYDQIRHIRATRSELRQRVVGIDSGTPHFNIGTARLRSSPVE</sequence>
<proteinExistence type="predicted"/>
<evidence type="ECO:0000313" key="2">
    <source>
        <dbReference type="Proteomes" id="UP001144978"/>
    </source>
</evidence>
<evidence type="ECO:0000313" key="1">
    <source>
        <dbReference type="EMBL" id="KAJ2990596.1"/>
    </source>
</evidence>
<name>A0ACC1PDJ9_9APHY</name>
<keyword evidence="2" id="KW-1185">Reference proteome</keyword>
<dbReference type="EMBL" id="JANSHE010002610">
    <property type="protein sequence ID" value="KAJ2990596.1"/>
    <property type="molecule type" value="Genomic_DNA"/>
</dbReference>
<comment type="caution">
    <text evidence="1">The sequence shown here is derived from an EMBL/GenBank/DDBJ whole genome shotgun (WGS) entry which is preliminary data.</text>
</comment>
<reference evidence="1" key="1">
    <citation type="submission" date="2022-08" db="EMBL/GenBank/DDBJ databases">
        <title>Genome Sequence of Pycnoporus sanguineus.</title>
        <authorList>
            <person name="Buettner E."/>
        </authorList>
    </citation>
    <scope>NUCLEOTIDE SEQUENCE</scope>
    <source>
        <strain evidence="1">CG-C14</strain>
    </source>
</reference>
<organism evidence="1 2">
    <name type="scientific">Trametes sanguinea</name>
    <dbReference type="NCBI Taxonomy" id="158606"/>
    <lineage>
        <taxon>Eukaryota</taxon>
        <taxon>Fungi</taxon>
        <taxon>Dikarya</taxon>
        <taxon>Basidiomycota</taxon>
        <taxon>Agaricomycotina</taxon>
        <taxon>Agaricomycetes</taxon>
        <taxon>Polyporales</taxon>
        <taxon>Polyporaceae</taxon>
        <taxon>Trametes</taxon>
    </lineage>
</organism>
<gene>
    <name evidence="1" type="ORF">NUW54_g8423</name>
</gene>
<dbReference type="Proteomes" id="UP001144978">
    <property type="component" value="Unassembled WGS sequence"/>
</dbReference>